<dbReference type="PANTHER" id="PTHR23526">
    <property type="entry name" value="INTEGRAL MEMBRANE TRANSPORT PROTEIN-RELATED"/>
    <property type="match status" value="1"/>
</dbReference>
<keyword evidence="2 5" id="KW-0812">Transmembrane</keyword>
<feature type="transmembrane region" description="Helical" evidence="5">
    <location>
        <begin position="228"/>
        <end position="246"/>
    </location>
</feature>
<dbReference type="Gene3D" id="1.20.1250.20">
    <property type="entry name" value="MFS general substrate transporter like domains"/>
    <property type="match status" value="2"/>
</dbReference>
<dbReference type="PANTHER" id="PTHR23526:SF4">
    <property type="entry name" value="INTEGRAL MEMBRANE TRANSPORT PROTEIN"/>
    <property type="match status" value="1"/>
</dbReference>
<evidence type="ECO:0000313" key="8">
    <source>
        <dbReference type="Proteomes" id="UP000176429"/>
    </source>
</evidence>
<evidence type="ECO:0000256" key="2">
    <source>
        <dbReference type="ARBA" id="ARBA00022692"/>
    </source>
</evidence>
<feature type="transmembrane region" description="Helical" evidence="5">
    <location>
        <begin position="376"/>
        <end position="393"/>
    </location>
</feature>
<feature type="transmembrane region" description="Helical" evidence="5">
    <location>
        <begin position="352"/>
        <end position="370"/>
    </location>
</feature>
<feature type="domain" description="Major facilitator superfamily (MFS) profile" evidence="6">
    <location>
        <begin position="219"/>
        <end position="399"/>
    </location>
</feature>
<feature type="transmembrane region" description="Helical" evidence="5">
    <location>
        <begin position="258"/>
        <end position="278"/>
    </location>
</feature>
<evidence type="ECO:0000259" key="6">
    <source>
        <dbReference type="PROSITE" id="PS50850"/>
    </source>
</evidence>
<evidence type="ECO:0000256" key="4">
    <source>
        <dbReference type="ARBA" id="ARBA00023136"/>
    </source>
</evidence>
<dbReference type="Proteomes" id="UP000176429">
    <property type="component" value="Unassembled WGS sequence"/>
</dbReference>
<keyword evidence="3 5" id="KW-1133">Transmembrane helix</keyword>
<dbReference type="Pfam" id="PF07690">
    <property type="entry name" value="MFS_1"/>
    <property type="match status" value="1"/>
</dbReference>
<feature type="transmembrane region" description="Helical" evidence="5">
    <location>
        <begin position="287"/>
        <end position="305"/>
    </location>
</feature>
<comment type="caution">
    <text evidence="7">The sequence shown here is derived from an EMBL/GenBank/DDBJ whole genome shotgun (WGS) entry which is preliminary data.</text>
</comment>
<dbReference type="EMBL" id="MHSH01000016">
    <property type="protein sequence ID" value="OHA41899.1"/>
    <property type="molecule type" value="Genomic_DNA"/>
</dbReference>
<evidence type="ECO:0000313" key="7">
    <source>
        <dbReference type="EMBL" id="OHA41899.1"/>
    </source>
</evidence>
<reference evidence="7 8" key="1">
    <citation type="journal article" date="2016" name="Nat. Commun.">
        <title>Thousands of microbial genomes shed light on interconnected biogeochemical processes in an aquifer system.</title>
        <authorList>
            <person name="Anantharaman K."/>
            <person name="Brown C.T."/>
            <person name="Hug L.A."/>
            <person name="Sharon I."/>
            <person name="Castelle C.J."/>
            <person name="Probst A.J."/>
            <person name="Thomas B.C."/>
            <person name="Singh A."/>
            <person name="Wilkins M.J."/>
            <person name="Karaoz U."/>
            <person name="Brodie E.L."/>
            <person name="Williams K.H."/>
            <person name="Hubbard S.S."/>
            <person name="Banfield J.F."/>
        </authorList>
    </citation>
    <scope>NUCLEOTIDE SEQUENCE [LARGE SCALE GENOMIC DNA]</scope>
</reference>
<dbReference type="InterPro" id="IPR052528">
    <property type="entry name" value="Sugar_transport-like"/>
</dbReference>
<feature type="transmembrane region" description="Helical" evidence="5">
    <location>
        <begin position="12"/>
        <end position="32"/>
    </location>
</feature>
<dbReference type="InterPro" id="IPR036259">
    <property type="entry name" value="MFS_trans_sf"/>
</dbReference>
<organism evidence="7 8">
    <name type="scientific">Candidatus Taylorbacteria bacterium RIFCSPLOWO2_02_FULL_46_40</name>
    <dbReference type="NCBI Taxonomy" id="1802329"/>
    <lineage>
        <taxon>Bacteria</taxon>
        <taxon>Candidatus Tayloriibacteriota</taxon>
    </lineage>
</organism>
<dbReference type="PROSITE" id="PS50850">
    <property type="entry name" value="MFS"/>
    <property type="match status" value="1"/>
</dbReference>
<dbReference type="InterPro" id="IPR001958">
    <property type="entry name" value="Tet-R_TetA/multi-R_MdtG-like"/>
</dbReference>
<protein>
    <recommendedName>
        <fullName evidence="6">Major facilitator superfamily (MFS) profile domain-containing protein</fullName>
    </recommendedName>
</protein>
<feature type="transmembrane region" description="Helical" evidence="5">
    <location>
        <begin position="311"/>
        <end position="331"/>
    </location>
</feature>
<feature type="transmembrane region" description="Helical" evidence="5">
    <location>
        <begin position="105"/>
        <end position="126"/>
    </location>
</feature>
<dbReference type="GO" id="GO:0016020">
    <property type="term" value="C:membrane"/>
    <property type="evidence" value="ECO:0007669"/>
    <property type="project" value="UniProtKB-SubCell"/>
</dbReference>
<dbReference type="InterPro" id="IPR011701">
    <property type="entry name" value="MFS"/>
</dbReference>
<gene>
    <name evidence="7" type="ORF">A3H68_00190</name>
</gene>
<sequence length="399" mass="44200">MKTPSSPKTGKRFAVYVLGFILTLHTVLPAYIESSYLNQILQVDYGQSSEKIIGLLFAAAALVGMVFLPLVTAAIRKAGNFLASSAILCLETVSLIPLIGGLDSFPLAVIIGSFILRFAGIFWLGFTIDIFLENYSSDANTGNIRGMFLTSANAAWLVGPMLLSLAFLNSDYWRIYAVAVVLFIPTILLMRGSLADFKDPIYKKQSMRQTIAVIRSDSNIKNIVKASFLLQFFYSVMVIYTPFYLLQHIGFSWSEIGLIFTIMLLPFVIFQLPAGLLADKKFGEKEILSLGFVIMAVSTGLLTFIESQSFLAWASILFISRIGAALVEVMTETYFFKKINASQTGLLGNFRSVRPLSTIVAPVIATAFLFMFDIKYIFALLGILMFFGLRYSLAIKDSR</sequence>
<dbReference type="SUPFAM" id="SSF103473">
    <property type="entry name" value="MFS general substrate transporter"/>
    <property type="match status" value="2"/>
</dbReference>
<dbReference type="GO" id="GO:0022857">
    <property type="term" value="F:transmembrane transporter activity"/>
    <property type="evidence" value="ECO:0007669"/>
    <property type="project" value="InterPro"/>
</dbReference>
<evidence type="ECO:0000256" key="3">
    <source>
        <dbReference type="ARBA" id="ARBA00022989"/>
    </source>
</evidence>
<accession>A0A1G2P2F9</accession>
<dbReference type="AlphaFoldDB" id="A0A1G2P2F9"/>
<feature type="transmembrane region" description="Helical" evidence="5">
    <location>
        <begin position="147"/>
        <end position="167"/>
    </location>
</feature>
<feature type="transmembrane region" description="Helical" evidence="5">
    <location>
        <begin position="81"/>
        <end position="99"/>
    </location>
</feature>
<keyword evidence="4 5" id="KW-0472">Membrane</keyword>
<evidence type="ECO:0000256" key="5">
    <source>
        <dbReference type="SAM" id="Phobius"/>
    </source>
</evidence>
<comment type="subcellular location">
    <subcellularLocation>
        <location evidence="1">Membrane</location>
        <topology evidence="1">Multi-pass membrane protein</topology>
    </subcellularLocation>
</comment>
<name>A0A1G2P2F9_9BACT</name>
<evidence type="ECO:0000256" key="1">
    <source>
        <dbReference type="ARBA" id="ARBA00004141"/>
    </source>
</evidence>
<dbReference type="PRINTS" id="PR01035">
    <property type="entry name" value="TCRTETA"/>
</dbReference>
<dbReference type="InterPro" id="IPR020846">
    <property type="entry name" value="MFS_dom"/>
</dbReference>
<feature type="transmembrane region" description="Helical" evidence="5">
    <location>
        <begin position="52"/>
        <end position="74"/>
    </location>
</feature>
<proteinExistence type="predicted"/>
<feature type="transmembrane region" description="Helical" evidence="5">
    <location>
        <begin position="173"/>
        <end position="194"/>
    </location>
</feature>